<dbReference type="EC" id="4.1.3.38" evidence="2"/>
<dbReference type="GO" id="GO:0005829">
    <property type="term" value="C:cytosol"/>
    <property type="evidence" value="ECO:0007669"/>
    <property type="project" value="TreeGrafter"/>
</dbReference>
<reference evidence="2 3" key="1">
    <citation type="submission" date="2019-03" db="EMBL/GenBank/DDBJ databases">
        <title>Diversity of the mouse oral microbiome.</title>
        <authorList>
            <person name="Joseph S."/>
            <person name="Aduse-Opoku J."/>
            <person name="Curtis M."/>
            <person name="Wade W."/>
            <person name="Hashim A."/>
        </authorList>
    </citation>
    <scope>NUCLEOTIDE SEQUENCE [LARGE SCALE GENOMIC DNA]</scope>
    <source>
        <strain evidence="2 3">P1012</strain>
    </source>
</reference>
<dbReference type="Gene3D" id="3.30.470.10">
    <property type="match status" value="1"/>
</dbReference>
<dbReference type="PANTHER" id="PTHR42743:SF11">
    <property type="entry name" value="AMINODEOXYCHORISMATE LYASE"/>
    <property type="match status" value="1"/>
</dbReference>
<name>A0A4Y9FXX0_9MICO</name>
<dbReference type="Proteomes" id="UP000298358">
    <property type="component" value="Unassembled WGS sequence"/>
</dbReference>
<dbReference type="AlphaFoldDB" id="A0A4Y9FXX0"/>
<sequence length="298" mass="31581">MTWRFALLVAPVVADDPRTDFADTLAVIDPDAPALSVGELSTQRGDGIFETIGVVDGHPQEVRAHLERLAHSARLCDLPAPHLGQWRAAVERAAAECPTGESAIKLILSRGVERAATGLEGPTAWVTASPVADHTAARTDGIKVATLDRGLDSGAATRAPWLLLGAKTLSYAVNMAALREAHRRGADDAIFLTSDGYVLEAPTASVILRRGDTFVTPEPTGGILQGTTQLSVFDWLEEQGHSTGYEHVPAAALADADAMWLVSSVRLAAPVTQLDGVELPVDRELTAAMNAYLLSPRD</sequence>
<dbReference type="SUPFAM" id="SSF56752">
    <property type="entry name" value="D-aminoacid aminotransferase-like PLP-dependent enzymes"/>
    <property type="match status" value="1"/>
</dbReference>
<dbReference type="InterPro" id="IPR043131">
    <property type="entry name" value="BCAT-like_N"/>
</dbReference>
<dbReference type="InterPro" id="IPR001544">
    <property type="entry name" value="Aminotrans_IV"/>
</dbReference>
<dbReference type="GO" id="GO:0008696">
    <property type="term" value="F:4-amino-4-deoxychorismate lyase activity"/>
    <property type="evidence" value="ECO:0007669"/>
    <property type="project" value="UniProtKB-EC"/>
</dbReference>
<dbReference type="Gene3D" id="3.20.10.10">
    <property type="entry name" value="D-amino Acid Aminotransferase, subunit A, domain 2"/>
    <property type="match status" value="1"/>
</dbReference>
<evidence type="ECO:0000256" key="1">
    <source>
        <dbReference type="ARBA" id="ARBA00009320"/>
    </source>
</evidence>
<dbReference type="Pfam" id="PF01063">
    <property type="entry name" value="Aminotran_4"/>
    <property type="match status" value="1"/>
</dbReference>
<dbReference type="OrthoDB" id="3199344at2"/>
<comment type="similarity">
    <text evidence="1">Belongs to the class-IV pyridoxal-phosphate-dependent aminotransferase family.</text>
</comment>
<proteinExistence type="inferred from homology"/>
<dbReference type="InterPro" id="IPR050571">
    <property type="entry name" value="Class-IV_PLP-Dep_Aminotrnsfr"/>
</dbReference>
<keyword evidence="3" id="KW-1185">Reference proteome</keyword>
<dbReference type="NCBIfam" id="NF005888">
    <property type="entry name" value="PRK07849.1-3"/>
    <property type="match status" value="1"/>
</dbReference>
<evidence type="ECO:0000313" key="2">
    <source>
        <dbReference type="EMBL" id="TFU34306.1"/>
    </source>
</evidence>
<comment type="caution">
    <text evidence="2">The sequence shown here is derived from an EMBL/GenBank/DDBJ whole genome shotgun (WGS) entry which is preliminary data.</text>
</comment>
<evidence type="ECO:0000313" key="3">
    <source>
        <dbReference type="Proteomes" id="UP000298358"/>
    </source>
</evidence>
<dbReference type="GO" id="GO:0046394">
    <property type="term" value="P:carboxylic acid biosynthetic process"/>
    <property type="evidence" value="ECO:0007669"/>
    <property type="project" value="UniProtKB-ARBA"/>
</dbReference>
<keyword evidence="2" id="KW-0456">Lyase</keyword>
<dbReference type="PANTHER" id="PTHR42743">
    <property type="entry name" value="AMINO-ACID AMINOTRANSFERASE"/>
    <property type="match status" value="1"/>
</dbReference>
<protein>
    <submittedName>
        <fullName evidence="2">Aminodeoxychorismate lyase</fullName>
        <ecNumber evidence="2">4.1.3.38</ecNumber>
    </submittedName>
</protein>
<dbReference type="RefSeq" id="WP_135112365.1">
    <property type="nucleotide sequence ID" value="NZ_JADGLL010000002.1"/>
</dbReference>
<dbReference type="InterPro" id="IPR036038">
    <property type="entry name" value="Aminotransferase-like"/>
</dbReference>
<accession>A0A4Y9FXX0</accession>
<dbReference type="EMBL" id="SPQB01000002">
    <property type="protein sequence ID" value="TFU34306.1"/>
    <property type="molecule type" value="Genomic_DNA"/>
</dbReference>
<gene>
    <name evidence="2" type="ORF">E4U02_01220</name>
</gene>
<dbReference type="InterPro" id="IPR043132">
    <property type="entry name" value="BCAT-like_C"/>
</dbReference>
<organism evidence="2 3">
    <name type="scientific">Microbacterium paludicola</name>
    <dbReference type="NCBI Taxonomy" id="300019"/>
    <lineage>
        <taxon>Bacteria</taxon>
        <taxon>Bacillati</taxon>
        <taxon>Actinomycetota</taxon>
        <taxon>Actinomycetes</taxon>
        <taxon>Micrococcales</taxon>
        <taxon>Microbacteriaceae</taxon>
        <taxon>Microbacterium</taxon>
    </lineage>
</organism>
<dbReference type="NCBIfam" id="NF005886">
    <property type="entry name" value="PRK07849.1-1"/>
    <property type="match status" value="1"/>
</dbReference>